<feature type="domain" description="Glycosyltransferase 2-like" evidence="1">
    <location>
        <begin position="7"/>
        <end position="114"/>
    </location>
</feature>
<reference evidence="2 3" key="1">
    <citation type="journal article" date="2015" name="Nature">
        <title>rRNA introns, odd ribosomes, and small enigmatic genomes across a large radiation of phyla.</title>
        <authorList>
            <person name="Brown C.T."/>
            <person name="Hug L.A."/>
            <person name="Thomas B.C."/>
            <person name="Sharon I."/>
            <person name="Castelle C.J."/>
            <person name="Singh A."/>
            <person name="Wilkins M.J."/>
            <person name="Williams K.H."/>
            <person name="Banfield J.F."/>
        </authorList>
    </citation>
    <scope>NUCLEOTIDE SEQUENCE [LARGE SCALE GENOMIC DNA]</scope>
</reference>
<proteinExistence type="predicted"/>
<dbReference type="AlphaFoldDB" id="A0A0G1FSY6"/>
<name>A0A0G1FSY6_9BACT</name>
<sequence>MKTPAVSIGIPTYEAGISLIRTLNSIFNQSAFSQIREVIIVVDGNTLTPQVRNRLRHPKVRIVMRPERMGQSSCLNYIFSRVHNGLLLLTNDDVVLDKHATKNFIECYIAQRPDFLAAQAKPLPPKSLFERILFAGQTINTRIASRWLNGDNYLSVNGRMIALSRRLYSNISIPPGLWNNDAYIYLYAKLKNLGFINVNNARVYYKLPGNVADHLRQSYKFHLSQRENEIYFHDSLTRFYKIPVSLSIKAMIHTLFDQPVFTPLYIVFSALTRIWLTISHQSLPNTGYWNTDRSTKLLGGKL</sequence>
<dbReference type="Proteomes" id="UP000034894">
    <property type="component" value="Unassembled WGS sequence"/>
</dbReference>
<evidence type="ECO:0000313" key="2">
    <source>
        <dbReference type="EMBL" id="KKS98111.1"/>
    </source>
</evidence>
<dbReference type="SUPFAM" id="SSF53448">
    <property type="entry name" value="Nucleotide-diphospho-sugar transferases"/>
    <property type="match status" value="1"/>
</dbReference>
<dbReference type="Gene3D" id="3.90.550.10">
    <property type="entry name" value="Spore Coat Polysaccharide Biosynthesis Protein SpsA, Chain A"/>
    <property type="match status" value="1"/>
</dbReference>
<dbReference type="CDD" id="cd00761">
    <property type="entry name" value="Glyco_tranf_GTA_type"/>
    <property type="match status" value="1"/>
</dbReference>
<protein>
    <recommendedName>
        <fullName evidence="1">Glycosyltransferase 2-like domain-containing protein</fullName>
    </recommendedName>
</protein>
<comment type="caution">
    <text evidence="2">The sequence shown here is derived from an EMBL/GenBank/DDBJ whole genome shotgun (WGS) entry which is preliminary data.</text>
</comment>
<evidence type="ECO:0000313" key="3">
    <source>
        <dbReference type="Proteomes" id="UP000034894"/>
    </source>
</evidence>
<evidence type="ECO:0000259" key="1">
    <source>
        <dbReference type="Pfam" id="PF00535"/>
    </source>
</evidence>
<dbReference type="PANTHER" id="PTHR43685">
    <property type="entry name" value="GLYCOSYLTRANSFERASE"/>
    <property type="match status" value="1"/>
</dbReference>
<dbReference type="EMBL" id="LCFP01000003">
    <property type="protein sequence ID" value="KKS98111.1"/>
    <property type="molecule type" value="Genomic_DNA"/>
</dbReference>
<dbReference type="InterPro" id="IPR029044">
    <property type="entry name" value="Nucleotide-diphossugar_trans"/>
</dbReference>
<dbReference type="PANTHER" id="PTHR43685:SF2">
    <property type="entry name" value="GLYCOSYLTRANSFERASE 2-LIKE DOMAIN-CONTAINING PROTEIN"/>
    <property type="match status" value="1"/>
</dbReference>
<dbReference type="InterPro" id="IPR001173">
    <property type="entry name" value="Glyco_trans_2-like"/>
</dbReference>
<gene>
    <name evidence="2" type="ORF">UV73_C0003G0053</name>
</gene>
<organism evidence="2 3">
    <name type="scientific">Candidatus Gottesmanbacteria bacterium GW2011_GWA2_43_14</name>
    <dbReference type="NCBI Taxonomy" id="1618443"/>
    <lineage>
        <taxon>Bacteria</taxon>
        <taxon>Candidatus Gottesmaniibacteriota</taxon>
    </lineage>
</organism>
<dbReference type="Pfam" id="PF00535">
    <property type="entry name" value="Glycos_transf_2"/>
    <property type="match status" value="1"/>
</dbReference>
<accession>A0A0G1FSY6</accession>
<dbReference type="InterPro" id="IPR050834">
    <property type="entry name" value="Glycosyltransf_2"/>
</dbReference>
<dbReference type="STRING" id="1618443.UV73_C0003G0053"/>